<dbReference type="GeneID" id="94027264"/>
<proteinExistence type="predicted"/>
<gene>
    <name evidence="1" type="ORF">SBW85_18505</name>
</gene>
<name>A0ABU4IPB3_9VIBR</name>
<organism evidence="1 2">
    <name type="scientific">Vibrio plantisponsor</name>
    <dbReference type="NCBI Taxonomy" id="664643"/>
    <lineage>
        <taxon>Bacteria</taxon>
        <taxon>Pseudomonadati</taxon>
        <taxon>Pseudomonadota</taxon>
        <taxon>Gammaproteobacteria</taxon>
        <taxon>Vibrionales</taxon>
        <taxon>Vibrionaceae</taxon>
        <taxon>Vibrio</taxon>
    </lineage>
</organism>
<sequence>MELRNKAGQVTQLADNLTLKEVQDMGFTIDLCDEAYDPNEHWQVQQDKRNQRRDYPEE</sequence>
<dbReference type="RefSeq" id="WP_167828584.1">
    <property type="nucleotide sequence ID" value="NZ_AP024894.1"/>
</dbReference>
<reference evidence="1 2" key="1">
    <citation type="submission" date="2023-11" db="EMBL/GenBank/DDBJ databases">
        <title>Plant-associative lifestyle of Vibrio porteresiae and its evolutionary dynamics.</title>
        <authorList>
            <person name="Rameshkumar N."/>
            <person name="Kirti K."/>
        </authorList>
    </citation>
    <scope>NUCLEOTIDE SEQUENCE [LARGE SCALE GENOMIC DNA]</scope>
    <source>
        <strain evidence="1 2">MSSRF60</strain>
    </source>
</reference>
<keyword evidence="2" id="KW-1185">Reference proteome</keyword>
<dbReference type="EMBL" id="JAWRCN010000002">
    <property type="protein sequence ID" value="MDW6019697.1"/>
    <property type="molecule type" value="Genomic_DNA"/>
</dbReference>
<accession>A0ABU4IPB3</accession>
<protein>
    <submittedName>
        <fullName evidence="1">Uncharacterized protein</fullName>
    </submittedName>
</protein>
<evidence type="ECO:0000313" key="1">
    <source>
        <dbReference type="EMBL" id="MDW6019697.1"/>
    </source>
</evidence>
<comment type="caution">
    <text evidence="1">The sequence shown here is derived from an EMBL/GenBank/DDBJ whole genome shotgun (WGS) entry which is preliminary data.</text>
</comment>
<evidence type="ECO:0000313" key="2">
    <source>
        <dbReference type="Proteomes" id="UP001272325"/>
    </source>
</evidence>
<dbReference type="Proteomes" id="UP001272325">
    <property type="component" value="Unassembled WGS sequence"/>
</dbReference>